<dbReference type="InterPro" id="IPR015422">
    <property type="entry name" value="PyrdxlP-dep_Trfase_small"/>
</dbReference>
<dbReference type="SUPFAM" id="SSF53383">
    <property type="entry name" value="PLP-dependent transferases"/>
    <property type="match status" value="1"/>
</dbReference>
<dbReference type="EC" id="2.6.1.1" evidence="8"/>
<dbReference type="PANTHER" id="PTHR11879:SF22">
    <property type="entry name" value="ASPARTATE AMINOTRANSFERASE, MITOCHONDRIAL"/>
    <property type="match status" value="1"/>
</dbReference>
<dbReference type="AlphaFoldDB" id="A0A2H1VC75"/>
<dbReference type="Pfam" id="PF00155">
    <property type="entry name" value="Aminotran_1_2"/>
    <property type="match status" value="1"/>
</dbReference>
<evidence type="ECO:0000259" key="9">
    <source>
        <dbReference type="Pfam" id="PF00155"/>
    </source>
</evidence>
<dbReference type="GO" id="GO:0004069">
    <property type="term" value="F:L-aspartate:2-oxoglutarate aminotransferase activity"/>
    <property type="evidence" value="ECO:0007669"/>
    <property type="project" value="UniProtKB-EC"/>
</dbReference>
<dbReference type="CDD" id="cd00609">
    <property type="entry name" value="AAT_like"/>
    <property type="match status" value="1"/>
</dbReference>
<dbReference type="PRINTS" id="PR00799">
    <property type="entry name" value="TRANSAMINASE"/>
</dbReference>
<dbReference type="InterPro" id="IPR015421">
    <property type="entry name" value="PyrdxlP-dep_Trfase_major"/>
</dbReference>
<comment type="catalytic activity">
    <reaction evidence="7 8">
        <text>L-aspartate + 2-oxoglutarate = oxaloacetate + L-glutamate</text>
        <dbReference type="Rhea" id="RHEA:21824"/>
        <dbReference type="ChEBI" id="CHEBI:16452"/>
        <dbReference type="ChEBI" id="CHEBI:16810"/>
        <dbReference type="ChEBI" id="CHEBI:29985"/>
        <dbReference type="ChEBI" id="CHEBI:29991"/>
        <dbReference type="EC" id="2.6.1.1"/>
    </reaction>
</comment>
<evidence type="ECO:0000256" key="7">
    <source>
        <dbReference type="ARBA" id="ARBA00049185"/>
    </source>
</evidence>
<comment type="miscellaneous">
    <text evidence="8">In eukaryotes there are cytoplasmic, mitochondrial and chloroplastic isozymes.</text>
</comment>
<evidence type="ECO:0000256" key="3">
    <source>
        <dbReference type="ARBA" id="ARBA00011738"/>
    </source>
</evidence>
<dbReference type="PROSITE" id="PS00105">
    <property type="entry name" value="AA_TRANSFER_CLASS_1"/>
    <property type="match status" value="1"/>
</dbReference>
<dbReference type="InterPro" id="IPR004838">
    <property type="entry name" value="NHTrfase_class1_PyrdxlP-BS"/>
</dbReference>
<protein>
    <recommendedName>
        <fullName evidence="8">Aspartate aminotransferase</fullName>
        <ecNumber evidence="8">2.6.1.1</ecNumber>
    </recommendedName>
</protein>
<proteinExistence type="inferred from homology"/>
<dbReference type="GO" id="GO:0030170">
    <property type="term" value="F:pyridoxal phosphate binding"/>
    <property type="evidence" value="ECO:0007669"/>
    <property type="project" value="InterPro"/>
</dbReference>
<dbReference type="InterPro" id="IPR000796">
    <property type="entry name" value="Asp_trans"/>
</dbReference>
<feature type="domain" description="Aminotransferase class I/classII large" evidence="9">
    <location>
        <begin position="14"/>
        <end position="238"/>
    </location>
</feature>
<dbReference type="GO" id="GO:0005739">
    <property type="term" value="C:mitochondrion"/>
    <property type="evidence" value="ECO:0007669"/>
    <property type="project" value="TreeGrafter"/>
</dbReference>
<evidence type="ECO:0000256" key="5">
    <source>
        <dbReference type="ARBA" id="ARBA00022679"/>
    </source>
</evidence>
<evidence type="ECO:0000256" key="2">
    <source>
        <dbReference type="ARBA" id="ARBA00007441"/>
    </source>
</evidence>
<dbReference type="InterPro" id="IPR015424">
    <property type="entry name" value="PyrdxlP-dep_Trfase"/>
</dbReference>
<accession>A0A2H1VC75</accession>
<evidence type="ECO:0000256" key="4">
    <source>
        <dbReference type="ARBA" id="ARBA00022576"/>
    </source>
</evidence>
<dbReference type="PANTHER" id="PTHR11879">
    <property type="entry name" value="ASPARTATE AMINOTRANSFERASE"/>
    <property type="match status" value="1"/>
</dbReference>
<comment type="subunit">
    <text evidence="3 8">Homodimer.</text>
</comment>
<keyword evidence="6" id="KW-0663">Pyridoxal phosphate</keyword>
<evidence type="ECO:0000256" key="8">
    <source>
        <dbReference type="RuleBase" id="RU000480"/>
    </source>
</evidence>
<dbReference type="Gene3D" id="3.90.1150.10">
    <property type="entry name" value="Aspartate Aminotransferase, domain 1"/>
    <property type="match status" value="1"/>
</dbReference>
<keyword evidence="5 8" id="KW-0808">Transferase</keyword>
<comment type="cofactor">
    <cofactor evidence="1">
        <name>pyridoxal 5'-phosphate</name>
        <dbReference type="ChEBI" id="CHEBI:597326"/>
    </cofactor>
</comment>
<dbReference type="Gene3D" id="3.40.640.10">
    <property type="entry name" value="Type I PLP-dependent aspartate aminotransferase-like (Major domain)"/>
    <property type="match status" value="1"/>
</dbReference>
<evidence type="ECO:0000313" key="10">
    <source>
        <dbReference type="EMBL" id="SOQ38401.1"/>
    </source>
</evidence>
<organism evidence="10">
    <name type="scientific">Spodoptera frugiperda</name>
    <name type="common">Fall armyworm</name>
    <dbReference type="NCBI Taxonomy" id="7108"/>
    <lineage>
        <taxon>Eukaryota</taxon>
        <taxon>Metazoa</taxon>
        <taxon>Ecdysozoa</taxon>
        <taxon>Arthropoda</taxon>
        <taxon>Hexapoda</taxon>
        <taxon>Insecta</taxon>
        <taxon>Pterygota</taxon>
        <taxon>Neoptera</taxon>
        <taxon>Endopterygota</taxon>
        <taxon>Lepidoptera</taxon>
        <taxon>Glossata</taxon>
        <taxon>Ditrysia</taxon>
        <taxon>Noctuoidea</taxon>
        <taxon>Noctuidae</taxon>
        <taxon>Amphipyrinae</taxon>
        <taxon>Spodoptera</taxon>
    </lineage>
</organism>
<evidence type="ECO:0000256" key="6">
    <source>
        <dbReference type="ARBA" id="ARBA00022898"/>
    </source>
</evidence>
<name>A0A2H1VC75_SPOFR</name>
<reference evidence="10" key="1">
    <citation type="submission" date="2016-07" db="EMBL/GenBank/DDBJ databases">
        <authorList>
            <person name="Bretaudeau A."/>
        </authorList>
    </citation>
    <scope>NUCLEOTIDE SEQUENCE</scope>
    <source>
        <strain evidence="10">Rice</strain>
        <tissue evidence="10">Whole body</tissue>
    </source>
</reference>
<gene>
    <name evidence="10" type="ORF">SFRICE_012201</name>
</gene>
<dbReference type="GO" id="GO:0006520">
    <property type="term" value="P:amino acid metabolic process"/>
    <property type="evidence" value="ECO:0007669"/>
    <property type="project" value="InterPro"/>
</dbReference>
<dbReference type="InterPro" id="IPR004839">
    <property type="entry name" value="Aminotransferase_I/II_large"/>
</dbReference>
<sequence length="252" mass="28292">MGEFDSHLTGFLLLQSMPPGSIILLHACAHNPTGVDPKPEEWQTLSEIIKEKRILPFFDMAYQGFATGSVDNDAFAVRLFEKHGHQIILAQSFAKNMGLYGERIGGLTIVCADPDTAAKVMSQVKITIRTLYSNPSINGARIVTEILSNPDLKAQWLADVKEMADRIILMRKKLREGIEKRGSKHKWNHITDQIGMFCFTGLKPEQVERLTKEFHIYLTKDGRISMAGICTSNVDYVSDCIHKVTMDTKPRA</sequence>
<dbReference type="EMBL" id="ODYU01001760">
    <property type="protein sequence ID" value="SOQ38401.1"/>
    <property type="molecule type" value="Genomic_DNA"/>
</dbReference>
<keyword evidence="4 8" id="KW-0032">Aminotransferase</keyword>
<comment type="similarity">
    <text evidence="2">Belongs to the class-I pyridoxal-phosphate-dependent aminotransferase family.</text>
</comment>
<evidence type="ECO:0000256" key="1">
    <source>
        <dbReference type="ARBA" id="ARBA00001933"/>
    </source>
</evidence>